<evidence type="ECO:0000313" key="2">
    <source>
        <dbReference type="Proteomes" id="UP000287171"/>
    </source>
</evidence>
<keyword evidence="2" id="KW-1185">Reference proteome</keyword>
<proteinExistence type="predicted"/>
<dbReference type="AlphaFoldDB" id="A0A402AZY0"/>
<name>A0A402AZY0_9CHLR</name>
<sequence>MSGTGLFHVRPEIAGRSVVSDQMDIISGVECVGCAAAAATHTPHPQPGAAGAKKEHEKVLGLAKAGTCYS</sequence>
<reference evidence="2" key="1">
    <citation type="submission" date="2018-12" db="EMBL/GenBank/DDBJ databases">
        <title>Tengunoibacter tsumagoiensis gen. nov., sp. nov., Dictyobacter kobayashii sp. nov., D. alpinus sp. nov., and D. joshuensis sp. nov. and description of Dictyobacteraceae fam. nov. within the order Ktedonobacterales isolated from Tengu-no-mugimeshi.</title>
        <authorList>
            <person name="Wang C.M."/>
            <person name="Zheng Y."/>
            <person name="Sakai Y."/>
            <person name="Toyoda A."/>
            <person name="Minakuchi Y."/>
            <person name="Abe K."/>
            <person name="Yokota A."/>
            <person name="Yabe S."/>
        </authorList>
    </citation>
    <scope>NUCLEOTIDE SEQUENCE [LARGE SCALE GENOMIC DNA]</scope>
    <source>
        <strain evidence="2">Uno16</strain>
    </source>
</reference>
<organism evidence="1 2">
    <name type="scientific">Dictyobacter alpinus</name>
    <dbReference type="NCBI Taxonomy" id="2014873"/>
    <lineage>
        <taxon>Bacteria</taxon>
        <taxon>Bacillati</taxon>
        <taxon>Chloroflexota</taxon>
        <taxon>Ktedonobacteria</taxon>
        <taxon>Ktedonobacterales</taxon>
        <taxon>Dictyobacteraceae</taxon>
        <taxon>Dictyobacter</taxon>
    </lineage>
</organism>
<protein>
    <submittedName>
        <fullName evidence="1">Uncharacterized protein</fullName>
    </submittedName>
</protein>
<comment type="caution">
    <text evidence="1">The sequence shown here is derived from an EMBL/GenBank/DDBJ whole genome shotgun (WGS) entry which is preliminary data.</text>
</comment>
<gene>
    <name evidence="1" type="ORF">KDA_01010</name>
</gene>
<dbReference type="Proteomes" id="UP000287171">
    <property type="component" value="Unassembled WGS sequence"/>
</dbReference>
<evidence type="ECO:0000313" key="1">
    <source>
        <dbReference type="EMBL" id="GCE24617.1"/>
    </source>
</evidence>
<accession>A0A402AZY0</accession>
<dbReference type="EMBL" id="BIFT01000001">
    <property type="protein sequence ID" value="GCE24617.1"/>
    <property type="molecule type" value="Genomic_DNA"/>
</dbReference>